<name>A0A8S9J946_BRACR</name>
<dbReference type="EMBL" id="QGKW02001660">
    <property type="protein sequence ID" value="KAF2578771.1"/>
    <property type="molecule type" value="Genomic_DNA"/>
</dbReference>
<protein>
    <submittedName>
        <fullName evidence="2">Uncharacterized protein</fullName>
    </submittedName>
</protein>
<accession>A0A8S9J946</accession>
<evidence type="ECO:0000256" key="1">
    <source>
        <dbReference type="SAM" id="MobiDB-lite"/>
    </source>
</evidence>
<organism evidence="2 3">
    <name type="scientific">Brassica cretica</name>
    <name type="common">Mustard</name>
    <dbReference type="NCBI Taxonomy" id="69181"/>
    <lineage>
        <taxon>Eukaryota</taxon>
        <taxon>Viridiplantae</taxon>
        <taxon>Streptophyta</taxon>
        <taxon>Embryophyta</taxon>
        <taxon>Tracheophyta</taxon>
        <taxon>Spermatophyta</taxon>
        <taxon>Magnoliopsida</taxon>
        <taxon>eudicotyledons</taxon>
        <taxon>Gunneridae</taxon>
        <taxon>Pentapetalae</taxon>
        <taxon>rosids</taxon>
        <taxon>malvids</taxon>
        <taxon>Brassicales</taxon>
        <taxon>Brassicaceae</taxon>
        <taxon>Brassiceae</taxon>
        <taxon>Brassica</taxon>
    </lineage>
</organism>
<feature type="region of interest" description="Disordered" evidence="1">
    <location>
        <begin position="110"/>
        <end position="138"/>
    </location>
</feature>
<proteinExistence type="predicted"/>
<comment type="caution">
    <text evidence="2">The sequence shown here is derived from an EMBL/GenBank/DDBJ whole genome shotgun (WGS) entry which is preliminary data.</text>
</comment>
<reference evidence="2" key="1">
    <citation type="submission" date="2019-12" db="EMBL/GenBank/DDBJ databases">
        <title>Genome sequencing and annotation of Brassica cretica.</title>
        <authorList>
            <person name="Studholme D.J."/>
            <person name="Sarris P.F."/>
        </authorList>
    </citation>
    <scope>NUCLEOTIDE SEQUENCE</scope>
    <source>
        <strain evidence="2">PFS-001/15</strain>
        <tissue evidence="2">Leaf</tissue>
    </source>
</reference>
<feature type="region of interest" description="Disordered" evidence="1">
    <location>
        <begin position="164"/>
        <end position="187"/>
    </location>
</feature>
<sequence length="534" mass="60833">MDAILQVLDDGFKFENASGSCSKPRNNPNTGTSRFTCFSIDHGFDPFSSMVYRYMSSSTRSNKETQLLFSPDPASLERSIRKEARYTSIDNTTCSSLDFYQPPWTQILVPSTDNRSPLSTDTHSPLSTEDTHLPSTDIVHPTSIDTTEDHLRNAAGQRIDAQGAAIPDGTRFQGSGNQGGNRNSYGNRVVKEEKLQEGDFEVESLMTFGGSHWCRPMPSHEHRSTEVIQNQSTSSPGHRSTTPTATRSCKAMRIMTHEEFAAKHPHPPIPVYMPKIDVARLNALKPKLKPSDDRVDPMEVNRVDFWQVAKEEKLQEGDFEVESLMSFGGSYWCRSTPSHEHRSTEVIQNRSTSSPGHRPTTPTESTESCKVVRIMTHEEFAAKHPHPPSHVYVNIDRDSDPTIYRQPPTPIDRRAPITYQVQMPKIDIARLNALRPKPKPSENPPETVRTVSYDGVDPMEVDSVPKGRTLRKRKEKVTKHLKRGANEKEKESFRKRVFRIPLDKPFNEAYYTHRLWMFFRETRETGEDIRRMFC</sequence>
<dbReference type="Proteomes" id="UP000712281">
    <property type="component" value="Unassembled WGS sequence"/>
</dbReference>
<evidence type="ECO:0000313" key="3">
    <source>
        <dbReference type="Proteomes" id="UP000712281"/>
    </source>
</evidence>
<feature type="compositionally biased region" description="Polar residues" evidence="1">
    <location>
        <begin position="110"/>
        <end position="128"/>
    </location>
</feature>
<gene>
    <name evidence="2" type="ORF">F2Q68_00005438</name>
</gene>
<evidence type="ECO:0000313" key="2">
    <source>
        <dbReference type="EMBL" id="KAF2578771.1"/>
    </source>
</evidence>
<dbReference type="AlphaFoldDB" id="A0A8S9J946"/>
<feature type="compositionally biased region" description="Polar residues" evidence="1">
    <location>
        <begin position="345"/>
        <end position="367"/>
    </location>
</feature>
<feature type="region of interest" description="Disordered" evidence="1">
    <location>
        <begin position="335"/>
        <end position="367"/>
    </location>
</feature>